<name>A0AAV4H770_9GAST</name>
<accession>A0AAV4H770</accession>
<reference evidence="1 2" key="1">
    <citation type="journal article" date="2021" name="Elife">
        <title>Chloroplast acquisition without the gene transfer in kleptoplastic sea slugs, Plakobranchus ocellatus.</title>
        <authorList>
            <person name="Maeda T."/>
            <person name="Takahashi S."/>
            <person name="Yoshida T."/>
            <person name="Shimamura S."/>
            <person name="Takaki Y."/>
            <person name="Nagai Y."/>
            <person name="Toyoda A."/>
            <person name="Suzuki Y."/>
            <person name="Arimoto A."/>
            <person name="Ishii H."/>
            <person name="Satoh N."/>
            <person name="Nishiyama T."/>
            <person name="Hasebe M."/>
            <person name="Maruyama T."/>
            <person name="Minagawa J."/>
            <person name="Obokata J."/>
            <person name="Shigenobu S."/>
        </authorList>
    </citation>
    <scope>NUCLEOTIDE SEQUENCE [LARGE SCALE GENOMIC DNA]</scope>
</reference>
<dbReference type="Proteomes" id="UP000762676">
    <property type="component" value="Unassembled WGS sequence"/>
</dbReference>
<keyword evidence="2" id="KW-1185">Reference proteome</keyword>
<organism evidence="1 2">
    <name type="scientific">Elysia marginata</name>
    <dbReference type="NCBI Taxonomy" id="1093978"/>
    <lineage>
        <taxon>Eukaryota</taxon>
        <taxon>Metazoa</taxon>
        <taxon>Spiralia</taxon>
        <taxon>Lophotrochozoa</taxon>
        <taxon>Mollusca</taxon>
        <taxon>Gastropoda</taxon>
        <taxon>Heterobranchia</taxon>
        <taxon>Euthyneura</taxon>
        <taxon>Panpulmonata</taxon>
        <taxon>Sacoglossa</taxon>
        <taxon>Placobranchoidea</taxon>
        <taxon>Plakobranchidae</taxon>
        <taxon>Elysia</taxon>
    </lineage>
</organism>
<dbReference type="EMBL" id="BMAT01012512">
    <property type="protein sequence ID" value="GFR93748.1"/>
    <property type="molecule type" value="Genomic_DNA"/>
</dbReference>
<sequence length="118" mass="14197">MKCPSSKDSTDRGHLNLEPDRKCAGRWRCPNRLRERRGGDLTEVRRKREARRKSLRNNCMVTRKRSDIMRVEKSLEKRGRGIESEGDELEQTQTRDEAKIWWHDWGKITKYLTEQRKQ</sequence>
<proteinExistence type="predicted"/>
<protein>
    <recommendedName>
        <fullName evidence="3">BZIP domain-containing protein</fullName>
    </recommendedName>
</protein>
<dbReference type="AlphaFoldDB" id="A0AAV4H770"/>
<evidence type="ECO:0000313" key="1">
    <source>
        <dbReference type="EMBL" id="GFR93748.1"/>
    </source>
</evidence>
<gene>
    <name evidence="1" type="ORF">ElyMa_006234000</name>
</gene>
<evidence type="ECO:0000313" key="2">
    <source>
        <dbReference type="Proteomes" id="UP000762676"/>
    </source>
</evidence>
<evidence type="ECO:0008006" key="3">
    <source>
        <dbReference type="Google" id="ProtNLM"/>
    </source>
</evidence>
<comment type="caution">
    <text evidence="1">The sequence shown here is derived from an EMBL/GenBank/DDBJ whole genome shotgun (WGS) entry which is preliminary data.</text>
</comment>